<dbReference type="GO" id="GO:0031179">
    <property type="term" value="P:peptide modification"/>
    <property type="evidence" value="ECO:0007669"/>
    <property type="project" value="InterPro"/>
</dbReference>
<accession>A0A316DIS0</accession>
<evidence type="ECO:0000313" key="2">
    <source>
        <dbReference type="EMBL" id="PWK18081.1"/>
    </source>
</evidence>
<dbReference type="OrthoDB" id="6313827at2"/>
<dbReference type="Proteomes" id="UP000245489">
    <property type="component" value="Unassembled WGS sequence"/>
</dbReference>
<dbReference type="Pfam" id="PF05147">
    <property type="entry name" value="LANC_like"/>
    <property type="match status" value="1"/>
</dbReference>
<comment type="caution">
    <text evidence="2">The sequence shown here is derived from an EMBL/GenBank/DDBJ whole genome shotgun (WGS) entry which is preliminary data.</text>
</comment>
<evidence type="ECO:0000256" key="1">
    <source>
        <dbReference type="PIRSR" id="PIRSR607822-1"/>
    </source>
</evidence>
<dbReference type="RefSeq" id="WP_109744893.1">
    <property type="nucleotide sequence ID" value="NZ_QGGO01000032.1"/>
</dbReference>
<dbReference type="PRINTS" id="PR01950">
    <property type="entry name" value="LANCSUPER"/>
</dbReference>
<dbReference type="SMART" id="SM01260">
    <property type="entry name" value="LANC_like"/>
    <property type="match status" value="1"/>
</dbReference>
<dbReference type="GO" id="GO:0046872">
    <property type="term" value="F:metal ion binding"/>
    <property type="evidence" value="ECO:0007669"/>
    <property type="project" value="UniProtKB-KW"/>
</dbReference>
<gene>
    <name evidence="2" type="ORF">LV89_04232</name>
</gene>
<protein>
    <submittedName>
        <fullName evidence="2">Lanthionine synthetase-like protein</fullName>
    </submittedName>
</protein>
<reference evidence="2 3" key="1">
    <citation type="submission" date="2018-05" db="EMBL/GenBank/DDBJ databases">
        <title>Genomic Encyclopedia of Archaeal and Bacterial Type Strains, Phase II (KMG-II): from individual species to whole genera.</title>
        <authorList>
            <person name="Goeker M."/>
        </authorList>
    </citation>
    <scope>NUCLEOTIDE SEQUENCE [LARGE SCALE GENOMIC DNA]</scope>
    <source>
        <strain evidence="2 3">DSM 22214</strain>
    </source>
</reference>
<dbReference type="SUPFAM" id="SSF158745">
    <property type="entry name" value="LanC-like"/>
    <property type="match status" value="1"/>
</dbReference>
<evidence type="ECO:0000313" key="3">
    <source>
        <dbReference type="Proteomes" id="UP000245489"/>
    </source>
</evidence>
<dbReference type="InterPro" id="IPR007822">
    <property type="entry name" value="LANC-like"/>
</dbReference>
<dbReference type="AlphaFoldDB" id="A0A316DIS0"/>
<organism evidence="2 3">
    <name type="scientific">Arcicella aurantiaca</name>
    <dbReference type="NCBI Taxonomy" id="591202"/>
    <lineage>
        <taxon>Bacteria</taxon>
        <taxon>Pseudomonadati</taxon>
        <taxon>Bacteroidota</taxon>
        <taxon>Cytophagia</taxon>
        <taxon>Cytophagales</taxon>
        <taxon>Flectobacillaceae</taxon>
        <taxon>Arcicella</taxon>
    </lineage>
</organism>
<feature type="binding site" evidence="1">
    <location>
        <position position="254"/>
    </location>
    <ligand>
        <name>Zn(2+)</name>
        <dbReference type="ChEBI" id="CHEBI:29105"/>
    </ligand>
</feature>
<dbReference type="Gene3D" id="1.50.10.20">
    <property type="match status" value="1"/>
</dbReference>
<keyword evidence="1" id="KW-0862">Zinc</keyword>
<name>A0A316DIS0_9BACT</name>
<proteinExistence type="predicted"/>
<dbReference type="EMBL" id="QGGO01000032">
    <property type="protein sequence ID" value="PWK18081.1"/>
    <property type="molecule type" value="Genomic_DNA"/>
</dbReference>
<keyword evidence="3" id="KW-1185">Reference proteome</keyword>
<keyword evidence="1" id="KW-0479">Metal-binding</keyword>
<sequence length="394" mass="44587">MEMLLEEKAVLCLDKIAECLTLPENKLSTFGYTNGLIGKVLFFTYYGAFTENNKYNDWAGKILSASIKKITEPYEGRSFYKELAEIGIFLEYAKTNNIIEIDTNAILLGIDKIMEEVLEKAMKTEDFDPYTGGLMAGMYFVARSNSKADVEPILEKITLWLNLIAHTDAQNNTYWVSKLFDKNNIYLGISHGLAIVITYLCKMYEMGIQPTLVKKMLLSSTEYLLSKKLDFVAKGYHFPDIVGDENGRTSLGLCYGDMGVAYALLRVGELLQNERLSSESIQIFKNCATRNDFPKAGIKDAGILYGASGVALIFDKIYEMTGITLFYDTATDWYKKITDFAVHENATAGFKGNFNQHFKHTNIAFMEGITGIGCTLIKYFDRENYCFDELIWML</sequence>